<keyword evidence="4" id="KW-1185">Reference proteome</keyword>
<evidence type="ECO:0000313" key="4">
    <source>
        <dbReference type="Proteomes" id="UP001595593"/>
    </source>
</evidence>
<gene>
    <name evidence="3" type="ORF">ACFOD4_11905</name>
</gene>
<proteinExistence type="predicted"/>
<dbReference type="Proteomes" id="UP001595593">
    <property type="component" value="Unassembled WGS sequence"/>
</dbReference>
<organism evidence="3 4">
    <name type="scientific">Teichococcus globiformis</name>
    <dbReference type="NCBI Taxonomy" id="2307229"/>
    <lineage>
        <taxon>Bacteria</taxon>
        <taxon>Pseudomonadati</taxon>
        <taxon>Pseudomonadota</taxon>
        <taxon>Alphaproteobacteria</taxon>
        <taxon>Acetobacterales</taxon>
        <taxon>Roseomonadaceae</taxon>
        <taxon>Roseomonas</taxon>
    </lineage>
</organism>
<dbReference type="InterPro" id="IPR025263">
    <property type="entry name" value="YhdP_central"/>
</dbReference>
<protein>
    <submittedName>
        <fullName evidence="3">DUF3971 domain-containing protein</fullName>
    </submittedName>
</protein>
<dbReference type="Pfam" id="PF13116">
    <property type="entry name" value="YhdP"/>
    <property type="match status" value="1"/>
</dbReference>
<comment type="caution">
    <text evidence="3">The sequence shown here is derived from an EMBL/GenBank/DDBJ whole genome shotgun (WGS) entry which is preliminary data.</text>
</comment>
<feature type="domain" description="YhdP central" evidence="2">
    <location>
        <begin position="291"/>
        <end position="755"/>
    </location>
</feature>
<evidence type="ECO:0000313" key="3">
    <source>
        <dbReference type="EMBL" id="MFC3125771.1"/>
    </source>
</evidence>
<dbReference type="RefSeq" id="WP_379596676.1">
    <property type="nucleotide sequence ID" value="NZ_JBHRTN010000010.1"/>
</dbReference>
<name>A0ABV7G517_9PROT</name>
<evidence type="ECO:0000259" key="2">
    <source>
        <dbReference type="Pfam" id="PF13116"/>
    </source>
</evidence>
<reference evidence="4" key="1">
    <citation type="journal article" date="2019" name="Int. J. Syst. Evol. Microbiol.">
        <title>The Global Catalogue of Microorganisms (GCM) 10K type strain sequencing project: providing services to taxonomists for standard genome sequencing and annotation.</title>
        <authorList>
            <consortium name="The Broad Institute Genomics Platform"/>
            <consortium name="The Broad Institute Genome Sequencing Center for Infectious Disease"/>
            <person name="Wu L."/>
            <person name="Ma J."/>
        </authorList>
    </citation>
    <scope>NUCLEOTIDE SEQUENCE [LARGE SCALE GENOMIC DNA]</scope>
    <source>
        <strain evidence="4">KCTC 52094</strain>
    </source>
</reference>
<dbReference type="EMBL" id="JBHRTN010000010">
    <property type="protein sequence ID" value="MFC3125771.1"/>
    <property type="molecule type" value="Genomic_DNA"/>
</dbReference>
<sequence>MERTVPGLSLGSLALAWSGFQAGAATPFEVRASDATLRDDAGVVQQALPDLAIRFSTEGLLRGRLVPVSVTLRDPRIVLERGMDGELTVSLGRTSAPQEAVKDGPPLEVLELFRPGSLLAELTTVDLSGGSLIVLDRQLHRTWIMRGIAISLFRTPGTSEIAGQGRADLELPGDGPDLAAFLSGKIQLDGTGYSGSVTLPLLQPHRLALLMPALKPAALLEAPVSLTLSAQGRKQGPEPLPELSLALTVGSGRLTAHGHDLRFKSLNLHAHGTPETLRLERLRLELASSPGVAAGTEGVVIEGEGEAALRDDAWQMRLQLRTGPLNVTTLGSYWPGHVAEGARQWILSNMTSGKFDQGRFLLQAQAKPDLSQFEITGLDGSLNLVAGTIHWLRPIPPLEQVVAKARFGLKNIVIHVSEAQQAGTGLVGAGSVIRLTQLDGNNEQAEVDAQLRGPVPDVVGLIRHPRLRLFEQRPLELKEPGGQVDGRLHLAFPLKADVPAEAFKVLFRARLTELRIADVVMNKALERGTADLVVDNQRLSASGRAQLSGIPATLNLEMDFRPGPASQVVERVRATARPDAGRIAEFGLDLDGFVSGPIGVQVLMEKRRGGQMDVLLDGDLQQADMRMSPLAWRKANGVPASAQGQLNIADGEIRSVSGFRVEAPGLSFSGRASFAPRSRLDQIDIREARIFASRFSGQAWPPTSAGAAWRLRASGPVLDLGPLLASSDSEDEGSSGSSTSAPVSMDGHFDHVLLGEGRSVSGVQGRAAVDGRGIFREARLVGQAGNDGGFDLVIVPRGAGRDLRINANNAGALLRAFDITRQVEGGRLSLEGRWDSNQRAAKLSGTADMSDFRFQDAAAAGKLLQALTVYGVIDAVRGPGLAFGRMVAPFTLTRSTLTIEEARAFSSSLGLTARGAILRQQKSVDLQGTIVPAYAINSILGYIPLLGRLFSPEQGGGLFAATWRMQGPLADPSISVNPLAALTPGFLRSIFGEGGAASQQDAR</sequence>
<evidence type="ECO:0000256" key="1">
    <source>
        <dbReference type="SAM" id="MobiDB-lite"/>
    </source>
</evidence>
<feature type="region of interest" description="Disordered" evidence="1">
    <location>
        <begin position="722"/>
        <end position="744"/>
    </location>
</feature>
<accession>A0ABV7G517</accession>